<evidence type="ECO:0000256" key="9">
    <source>
        <dbReference type="HAMAP-Rule" id="MF_00135"/>
    </source>
</evidence>
<dbReference type="AlphaFoldDB" id="A0A4Z0PN14"/>
<dbReference type="InterPro" id="IPR001240">
    <property type="entry name" value="PRAI_dom"/>
</dbReference>
<evidence type="ECO:0000256" key="3">
    <source>
        <dbReference type="ARBA" id="ARBA00012572"/>
    </source>
</evidence>
<reference evidence="11 12" key="1">
    <citation type="submission" date="2019-04" db="EMBL/GenBank/DDBJ databases">
        <authorList>
            <person name="Feng G."/>
            <person name="Zhang J."/>
            <person name="Zhu H."/>
        </authorList>
    </citation>
    <scope>NUCLEOTIDE SEQUENCE [LARGE SCALE GENOMIC DNA]</scope>
    <source>
        <strain evidence="11 12">JCM 17223</strain>
    </source>
</reference>
<dbReference type="GO" id="GO:0000162">
    <property type="term" value="P:L-tryptophan biosynthetic process"/>
    <property type="evidence" value="ECO:0007669"/>
    <property type="project" value="UniProtKB-UniRule"/>
</dbReference>
<evidence type="ECO:0000256" key="7">
    <source>
        <dbReference type="ARBA" id="ARBA00023141"/>
    </source>
</evidence>
<gene>
    <name evidence="9" type="primary">trpF</name>
    <name evidence="11" type="ORF">E5J99_05075</name>
</gene>
<dbReference type="InterPro" id="IPR011060">
    <property type="entry name" value="RibuloseP-bd_barrel"/>
</dbReference>
<keyword evidence="12" id="KW-1185">Reference proteome</keyword>
<dbReference type="UniPathway" id="UPA00035">
    <property type="reaction ID" value="UER00042"/>
</dbReference>
<feature type="domain" description="N-(5'phosphoribosyl) anthranilate isomerase (PRAI)" evidence="10">
    <location>
        <begin position="19"/>
        <end position="217"/>
    </location>
</feature>
<evidence type="ECO:0000256" key="1">
    <source>
        <dbReference type="ARBA" id="ARBA00001164"/>
    </source>
</evidence>
<dbReference type="Proteomes" id="UP000297739">
    <property type="component" value="Unassembled WGS sequence"/>
</dbReference>
<name>A0A4Z0PN14_9BACT</name>
<comment type="catalytic activity">
    <reaction evidence="1 9">
        <text>N-(5-phospho-beta-D-ribosyl)anthranilate = 1-(2-carboxyphenylamino)-1-deoxy-D-ribulose 5-phosphate</text>
        <dbReference type="Rhea" id="RHEA:21540"/>
        <dbReference type="ChEBI" id="CHEBI:18277"/>
        <dbReference type="ChEBI" id="CHEBI:58613"/>
        <dbReference type="EC" id="5.3.1.24"/>
    </reaction>
</comment>
<dbReference type="SUPFAM" id="SSF51366">
    <property type="entry name" value="Ribulose-phoshate binding barrel"/>
    <property type="match status" value="1"/>
</dbReference>
<comment type="similarity">
    <text evidence="9">Belongs to the TrpF family.</text>
</comment>
<protein>
    <recommendedName>
        <fullName evidence="4 9">N-(5'-phosphoribosyl)anthranilate isomerase</fullName>
        <shortName evidence="9">PRAI</shortName>
        <ecNumber evidence="3 9">5.3.1.24</ecNumber>
    </recommendedName>
</protein>
<keyword evidence="5 9" id="KW-0028">Amino-acid biosynthesis</keyword>
<proteinExistence type="inferred from homology"/>
<dbReference type="PANTHER" id="PTHR42894">
    <property type="entry name" value="N-(5'-PHOSPHORIBOSYL)ANTHRANILATE ISOMERASE"/>
    <property type="match status" value="1"/>
</dbReference>
<dbReference type="EC" id="5.3.1.24" evidence="3 9"/>
<dbReference type="InterPro" id="IPR044643">
    <property type="entry name" value="TrpF_fam"/>
</dbReference>
<keyword evidence="7 9" id="KW-0057">Aromatic amino acid biosynthesis</keyword>
<organism evidence="11 12">
    <name type="scientific">Hymenobacter elongatus</name>
    <dbReference type="NCBI Taxonomy" id="877208"/>
    <lineage>
        <taxon>Bacteria</taxon>
        <taxon>Pseudomonadati</taxon>
        <taxon>Bacteroidota</taxon>
        <taxon>Cytophagia</taxon>
        <taxon>Cytophagales</taxon>
        <taxon>Hymenobacteraceae</taxon>
        <taxon>Hymenobacter</taxon>
    </lineage>
</organism>
<accession>A0A4Z0PN14</accession>
<dbReference type="HAMAP" id="MF_00135">
    <property type="entry name" value="PRAI"/>
    <property type="match status" value="1"/>
</dbReference>
<evidence type="ECO:0000313" key="12">
    <source>
        <dbReference type="Proteomes" id="UP000297739"/>
    </source>
</evidence>
<dbReference type="OrthoDB" id="9786954at2"/>
<dbReference type="PANTHER" id="PTHR42894:SF1">
    <property type="entry name" value="N-(5'-PHOSPHORIBOSYL)ANTHRANILATE ISOMERASE"/>
    <property type="match status" value="1"/>
</dbReference>
<comment type="caution">
    <text evidence="11">The sequence shown here is derived from an EMBL/GenBank/DDBJ whole genome shotgun (WGS) entry which is preliminary data.</text>
</comment>
<evidence type="ECO:0000259" key="10">
    <source>
        <dbReference type="Pfam" id="PF00697"/>
    </source>
</evidence>
<keyword evidence="6 9" id="KW-0822">Tryptophan biosynthesis</keyword>
<keyword evidence="8 9" id="KW-0413">Isomerase</keyword>
<sequence>MLPHIPAAPPQAAASLRIKVCGMKYAGNIADVAGLEPDFMGFIFHAGSSRFVGEELDETLLQRLPPELKKVGVFVDAPLDYITRQVARYGLSLAQLHGHETPEQCAAVQAAGVPVIKAFGVGSTFSLAQLSAYAPYCAYFLFDTKGPQPGGNGTTFDWELLRDYSLPVPYLLAGGLNLESAASLLALDLPGLYGVDLNSRFETAAAVKSVERLRPMVRQLRRQTPDLTQQPAS</sequence>
<evidence type="ECO:0000256" key="5">
    <source>
        <dbReference type="ARBA" id="ARBA00022605"/>
    </source>
</evidence>
<comment type="pathway">
    <text evidence="2 9">Amino-acid biosynthesis; L-tryptophan biosynthesis; L-tryptophan from chorismate: step 3/5.</text>
</comment>
<dbReference type="GO" id="GO:0004640">
    <property type="term" value="F:phosphoribosylanthranilate isomerase activity"/>
    <property type="evidence" value="ECO:0007669"/>
    <property type="project" value="UniProtKB-UniRule"/>
</dbReference>
<dbReference type="RefSeq" id="WP_135496641.1">
    <property type="nucleotide sequence ID" value="NZ_SRLD01000007.1"/>
</dbReference>
<evidence type="ECO:0000256" key="2">
    <source>
        <dbReference type="ARBA" id="ARBA00004664"/>
    </source>
</evidence>
<dbReference type="Gene3D" id="3.20.20.70">
    <property type="entry name" value="Aldolase class I"/>
    <property type="match status" value="1"/>
</dbReference>
<evidence type="ECO:0000256" key="8">
    <source>
        <dbReference type="ARBA" id="ARBA00023235"/>
    </source>
</evidence>
<dbReference type="InterPro" id="IPR013785">
    <property type="entry name" value="Aldolase_TIM"/>
</dbReference>
<evidence type="ECO:0000256" key="6">
    <source>
        <dbReference type="ARBA" id="ARBA00022822"/>
    </source>
</evidence>
<evidence type="ECO:0000313" key="11">
    <source>
        <dbReference type="EMBL" id="TGE18279.1"/>
    </source>
</evidence>
<dbReference type="EMBL" id="SRLD01000007">
    <property type="protein sequence ID" value="TGE18279.1"/>
    <property type="molecule type" value="Genomic_DNA"/>
</dbReference>
<evidence type="ECO:0000256" key="4">
    <source>
        <dbReference type="ARBA" id="ARBA00022272"/>
    </source>
</evidence>
<dbReference type="CDD" id="cd00405">
    <property type="entry name" value="PRAI"/>
    <property type="match status" value="1"/>
</dbReference>
<dbReference type="Pfam" id="PF00697">
    <property type="entry name" value="PRAI"/>
    <property type="match status" value="1"/>
</dbReference>